<gene>
    <name evidence="4" type="ORF">BleG1_1719</name>
</gene>
<dbReference type="NCBIfam" id="TIGR01891">
    <property type="entry name" value="amidohydrolases"/>
    <property type="match status" value="1"/>
</dbReference>
<accession>A0A060LVS0</accession>
<sequence>MFYKSATAIQEQVIEWRRHLHQYPELSHEEKETRAFVCRVLDDAGIAYESMKASYGVIGIIKGEKPGKTVALRADMDALPIRETNDVPYRSTKERVMHACGHDAHTAMLLGTGITLQENKSEIEGTVLLLFQPAEEDAPIGGAQAMMEDPAFLQWKPDAIFGQHVWPDLPVGQIGVRDGAMMGNSDRFTIVINGKAGHASMPHQTVDAIVVANQLMSSLQTIVSRNVNPLDAAVITIGKMTGGDRYNVIAREVVLEGTVRTLSLSVREQVEKRLVSLVEQVAAGLGAKASVTYQKGYVSTINTSKWANHVREQARLLFGEAAAPDVDPSLAGEDFGRFLQTYPGAYFWLGTAIKERPVQSPLHDASFDIDEEALVYGINLMATTAVTALEQLKGEES</sequence>
<feature type="binding site" evidence="2">
    <location>
        <position position="164"/>
    </location>
    <ligand>
        <name>Mn(2+)</name>
        <dbReference type="ChEBI" id="CHEBI:29035"/>
        <label>2</label>
    </ligand>
</feature>
<evidence type="ECO:0000256" key="2">
    <source>
        <dbReference type="PIRSR" id="PIRSR005962-1"/>
    </source>
</evidence>
<dbReference type="PANTHER" id="PTHR11014:SF63">
    <property type="entry name" value="METALLOPEPTIDASE, PUTATIVE (AFU_ORTHOLOGUE AFUA_6G09600)-RELATED"/>
    <property type="match status" value="1"/>
</dbReference>
<dbReference type="InterPro" id="IPR002933">
    <property type="entry name" value="Peptidase_M20"/>
</dbReference>
<feature type="binding site" evidence="2">
    <location>
        <position position="136"/>
    </location>
    <ligand>
        <name>Mn(2+)</name>
        <dbReference type="ChEBI" id="CHEBI:29035"/>
        <label>2</label>
    </ligand>
</feature>
<dbReference type="GO" id="GO:0050118">
    <property type="term" value="F:N-acetyldiaminopimelate deacetylase activity"/>
    <property type="evidence" value="ECO:0007669"/>
    <property type="project" value="UniProtKB-ARBA"/>
</dbReference>
<evidence type="ECO:0000313" key="5">
    <source>
        <dbReference type="Proteomes" id="UP000027142"/>
    </source>
</evidence>
<dbReference type="Pfam" id="PF07687">
    <property type="entry name" value="M20_dimer"/>
    <property type="match status" value="1"/>
</dbReference>
<dbReference type="HOGENOM" id="CLU_023257_0_1_9"/>
<dbReference type="PANTHER" id="PTHR11014">
    <property type="entry name" value="PEPTIDASE M20 FAMILY MEMBER"/>
    <property type="match status" value="1"/>
</dbReference>
<dbReference type="SUPFAM" id="SSF53187">
    <property type="entry name" value="Zn-dependent exopeptidases"/>
    <property type="match status" value="1"/>
</dbReference>
<feature type="domain" description="Peptidase M20 dimerisation" evidence="3">
    <location>
        <begin position="185"/>
        <end position="282"/>
    </location>
</feature>
<dbReference type="RefSeq" id="WP_038479486.1">
    <property type="nucleotide sequence ID" value="NZ_CP003923.1"/>
</dbReference>
<evidence type="ECO:0000259" key="3">
    <source>
        <dbReference type="Pfam" id="PF07687"/>
    </source>
</evidence>
<dbReference type="Gene3D" id="3.40.630.10">
    <property type="entry name" value="Zn peptidases"/>
    <property type="match status" value="1"/>
</dbReference>
<keyword evidence="1 4" id="KW-0378">Hydrolase</keyword>
<dbReference type="KEGG" id="ble:BleG1_1719"/>
<keyword evidence="2" id="KW-0479">Metal-binding</keyword>
<keyword evidence="5" id="KW-1185">Reference proteome</keyword>
<comment type="cofactor">
    <cofactor evidence="2">
        <name>Mn(2+)</name>
        <dbReference type="ChEBI" id="CHEBI:29035"/>
    </cofactor>
    <text evidence="2">The Mn(2+) ion enhances activity.</text>
</comment>
<feature type="binding site" evidence="2">
    <location>
        <position position="100"/>
    </location>
    <ligand>
        <name>Mn(2+)</name>
        <dbReference type="ChEBI" id="CHEBI:29035"/>
        <label>2</label>
    </ligand>
</feature>
<evidence type="ECO:0000313" key="4">
    <source>
        <dbReference type="EMBL" id="AIC94297.1"/>
    </source>
</evidence>
<dbReference type="PATRIC" id="fig|1246626.3.peg.1712"/>
<proteinExistence type="predicted"/>
<protein>
    <submittedName>
        <fullName evidence="4">Amidohydrolase yhaA</fullName>
    </submittedName>
</protein>
<dbReference type="InterPro" id="IPR017439">
    <property type="entry name" value="Amidohydrolase"/>
</dbReference>
<dbReference type="FunFam" id="3.30.70.360:FF:000001">
    <property type="entry name" value="N-acetyldiaminopimelate deacetylase"/>
    <property type="match status" value="1"/>
</dbReference>
<dbReference type="Proteomes" id="UP000027142">
    <property type="component" value="Chromosome"/>
</dbReference>
<feature type="binding site" evidence="2">
    <location>
        <position position="102"/>
    </location>
    <ligand>
        <name>Mn(2+)</name>
        <dbReference type="ChEBI" id="CHEBI:29035"/>
        <label>2</label>
    </ligand>
</feature>
<dbReference type="GO" id="GO:0019877">
    <property type="term" value="P:diaminopimelate biosynthetic process"/>
    <property type="evidence" value="ECO:0007669"/>
    <property type="project" value="UniProtKB-ARBA"/>
</dbReference>
<dbReference type="SUPFAM" id="SSF55031">
    <property type="entry name" value="Bacterial exopeptidase dimerisation domain"/>
    <property type="match status" value="1"/>
</dbReference>
<dbReference type="EMBL" id="CP003923">
    <property type="protein sequence ID" value="AIC94297.1"/>
    <property type="molecule type" value="Genomic_DNA"/>
</dbReference>
<dbReference type="InterPro" id="IPR011650">
    <property type="entry name" value="Peptidase_M20_dimer"/>
</dbReference>
<name>A0A060LVS0_9BACI</name>
<dbReference type="GO" id="GO:0046872">
    <property type="term" value="F:metal ion binding"/>
    <property type="evidence" value="ECO:0007669"/>
    <property type="project" value="UniProtKB-KW"/>
</dbReference>
<dbReference type="AlphaFoldDB" id="A0A060LVS0"/>
<dbReference type="Pfam" id="PF01546">
    <property type="entry name" value="Peptidase_M20"/>
    <property type="match status" value="1"/>
</dbReference>
<keyword evidence="2" id="KW-0464">Manganese</keyword>
<dbReference type="OrthoDB" id="9776731at2"/>
<dbReference type="eggNOG" id="COG1473">
    <property type="taxonomic scope" value="Bacteria"/>
</dbReference>
<evidence type="ECO:0000256" key="1">
    <source>
        <dbReference type="ARBA" id="ARBA00022801"/>
    </source>
</evidence>
<dbReference type="STRING" id="1246626.BleG1_1719"/>
<reference evidence="4 5" key="1">
    <citation type="journal article" date="2014" name="Gene">
        <title>A comparative genomic analysis of the alkalitolerant soil bacterium Bacillus lehensis G1.</title>
        <authorList>
            <person name="Noor Y.M."/>
            <person name="Samsulrizal N.H."/>
            <person name="Jema'on N.A."/>
            <person name="Low K.O."/>
            <person name="Ramli A.N."/>
            <person name="Alias N.I."/>
            <person name="Damis S.I."/>
            <person name="Fuzi S.F."/>
            <person name="Isa M.N."/>
            <person name="Murad A.M."/>
            <person name="Raih M.F."/>
            <person name="Bakar F.D."/>
            <person name="Najimudin N."/>
            <person name="Mahadi N.M."/>
            <person name="Illias R.M."/>
        </authorList>
    </citation>
    <scope>NUCLEOTIDE SEQUENCE [LARGE SCALE GENOMIC DNA]</scope>
    <source>
        <strain evidence="4 5">G1</strain>
    </source>
</reference>
<feature type="binding site" evidence="2">
    <location>
        <position position="363"/>
    </location>
    <ligand>
        <name>Mn(2+)</name>
        <dbReference type="ChEBI" id="CHEBI:29035"/>
        <label>2</label>
    </ligand>
</feature>
<dbReference type="PIRSF" id="PIRSF005962">
    <property type="entry name" value="Pept_M20D_amidohydro"/>
    <property type="match status" value="1"/>
</dbReference>
<organism evidence="4 5">
    <name type="scientific">Shouchella lehensis G1</name>
    <dbReference type="NCBI Taxonomy" id="1246626"/>
    <lineage>
        <taxon>Bacteria</taxon>
        <taxon>Bacillati</taxon>
        <taxon>Bacillota</taxon>
        <taxon>Bacilli</taxon>
        <taxon>Bacillales</taxon>
        <taxon>Bacillaceae</taxon>
        <taxon>Shouchella</taxon>
    </lineage>
</organism>
<dbReference type="InterPro" id="IPR036264">
    <property type="entry name" value="Bact_exopeptidase_dim_dom"/>
</dbReference>
<dbReference type="Gene3D" id="3.30.70.360">
    <property type="match status" value="1"/>
</dbReference>